<feature type="transmembrane region" description="Helical" evidence="6">
    <location>
        <begin position="479"/>
        <end position="497"/>
    </location>
</feature>
<dbReference type="PANTHER" id="PTHR30618">
    <property type="entry name" value="NCS1 FAMILY PURINE/PYRIMIDINE TRANSPORTER"/>
    <property type="match status" value="1"/>
</dbReference>
<evidence type="ECO:0000313" key="7">
    <source>
        <dbReference type="EMBL" id="RDW91645.1"/>
    </source>
</evidence>
<feature type="transmembrane region" description="Helical" evidence="6">
    <location>
        <begin position="435"/>
        <end position="453"/>
    </location>
</feature>
<keyword evidence="4 6" id="KW-1133">Transmembrane helix</keyword>
<feature type="transmembrane region" description="Helical" evidence="6">
    <location>
        <begin position="107"/>
        <end position="128"/>
    </location>
</feature>
<dbReference type="GO" id="GO:0005886">
    <property type="term" value="C:plasma membrane"/>
    <property type="evidence" value="ECO:0007669"/>
    <property type="project" value="TreeGrafter"/>
</dbReference>
<feature type="transmembrane region" description="Helical" evidence="6">
    <location>
        <begin position="277"/>
        <end position="298"/>
    </location>
</feature>
<dbReference type="InterPro" id="IPR001248">
    <property type="entry name" value="Pur-cyt_permease"/>
</dbReference>
<name>A0A3D8SZA4_9HELO</name>
<evidence type="ECO:0000256" key="5">
    <source>
        <dbReference type="ARBA" id="ARBA00023136"/>
    </source>
</evidence>
<feature type="transmembrane region" description="Helical" evidence="6">
    <location>
        <begin position="362"/>
        <end position="385"/>
    </location>
</feature>
<comment type="caution">
    <text evidence="7">The sequence shown here is derived from an EMBL/GenBank/DDBJ whole genome shotgun (WGS) entry which is preliminary data.</text>
</comment>
<evidence type="ECO:0000256" key="4">
    <source>
        <dbReference type="ARBA" id="ARBA00022989"/>
    </source>
</evidence>
<dbReference type="AlphaFoldDB" id="A0A3D8SZA4"/>
<feature type="transmembrane region" description="Helical" evidence="6">
    <location>
        <begin position="517"/>
        <end position="536"/>
    </location>
</feature>
<accession>A0A3D8SZA4</accession>
<evidence type="ECO:0000256" key="3">
    <source>
        <dbReference type="ARBA" id="ARBA00022692"/>
    </source>
</evidence>
<evidence type="ECO:0000313" key="8">
    <source>
        <dbReference type="Proteomes" id="UP000256328"/>
    </source>
</evidence>
<dbReference type="CDD" id="cd11482">
    <property type="entry name" value="SLC-NCS1sbd_NRT1-like"/>
    <property type="match status" value="1"/>
</dbReference>
<dbReference type="InterPro" id="IPR045225">
    <property type="entry name" value="Uracil/uridine/allantoin_perm"/>
</dbReference>
<feature type="transmembrane region" description="Helical" evidence="6">
    <location>
        <begin position="238"/>
        <end position="257"/>
    </location>
</feature>
<keyword evidence="3 6" id="KW-0812">Transmembrane</keyword>
<feature type="transmembrane region" description="Helical" evidence="6">
    <location>
        <begin position="204"/>
        <end position="226"/>
    </location>
</feature>
<reference evidence="7 8" key="1">
    <citation type="journal article" date="2018" name="IMA Fungus">
        <title>IMA Genome-F 9: Draft genome sequence of Annulohypoxylon stygium, Aspergillus mulundensis, Berkeleyomyces basicola (syn. Thielaviopsis basicola), Ceratocystis smalleyi, two Cercospora beticola strains, Coleophoma cylindrospora, Fusarium fracticaudum, Phialophora cf. hyalina, and Morchella septimelata.</title>
        <authorList>
            <person name="Wingfield B.D."/>
            <person name="Bills G.F."/>
            <person name="Dong Y."/>
            <person name="Huang W."/>
            <person name="Nel W.J."/>
            <person name="Swalarsk-Parry B.S."/>
            <person name="Vaghefi N."/>
            <person name="Wilken P.M."/>
            <person name="An Z."/>
            <person name="de Beer Z.W."/>
            <person name="De Vos L."/>
            <person name="Chen L."/>
            <person name="Duong T.A."/>
            <person name="Gao Y."/>
            <person name="Hammerbacher A."/>
            <person name="Kikkert J.R."/>
            <person name="Li Y."/>
            <person name="Li H."/>
            <person name="Li K."/>
            <person name="Li Q."/>
            <person name="Liu X."/>
            <person name="Ma X."/>
            <person name="Naidoo K."/>
            <person name="Pethybridge S.J."/>
            <person name="Sun J."/>
            <person name="Steenkamp E.T."/>
            <person name="van der Nest M.A."/>
            <person name="van Wyk S."/>
            <person name="Wingfield M.J."/>
            <person name="Xiong C."/>
            <person name="Yue Q."/>
            <person name="Zhang X."/>
        </authorList>
    </citation>
    <scope>NUCLEOTIDE SEQUENCE [LARGE SCALE GENOMIC DNA]</scope>
    <source>
        <strain evidence="7 8">BP5796</strain>
    </source>
</reference>
<dbReference type="Proteomes" id="UP000256328">
    <property type="component" value="Unassembled WGS sequence"/>
</dbReference>
<comment type="similarity">
    <text evidence="2">Belongs to the purine-cytosine permease (2.A.39) family.</text>
</comment>
<gene>
    <name evidence="7" type="ORF">BP5796_02810</name>
</gene>
<protein>
    <submittedName>
        <fullName evidence="7">NCS1 nucleoside transporter family protein-1</fullName>
    </submittedName>
</protein>
<dbReference type="Pfam" id="PF02133">
    <property type="entry name" value="Transp_cyt_pur"/>
    <property type="match status" value="1"/>
</dbReference>
<dbReference type="Gene3D" id="1.10.4160.10">
    <property type="entry name" value="Hydantoin permease"/>
    <property type="match status" value="1"/>
</dbReference>
<proteinExistence type="inferred from homology"/>
<dbReference type="EMBL" id="PDLN01000003">
    <property type="protein sequence ID" value="RDW91645.1"/>
    <property type="molecule type" value="Genomic_DNA"/>
</dbReference>
<dbReference type="OrthoDB" id="2018619at2759"/>
<keyword evidence="5 6" id="KW-0472">Membrane</keyword>
<dbReference type="GO" id="GO:0015205">
    <property type="term" value="F:nucleobase transmembrane transporter activity"/>
    <property type="evidence" value="ECO:0007669"/>
    <property type="project" value="TreeGrafter"/>
</dbReference>
<comment type="subcellular location">
    <subcellularLocation>
        <location evidence="1">Membrane</location>
        <topology evidence="1">Multi-pass membrane protein</topology>
    </subcellularLocation>
</comment>
<sequence>MSDFKDISFYDKEAKSPRTAAPEVAEEGVMQCLDQPKESIFGRFLDYIRLDTGNQTGAAGRWSNADLDPTPIDKQVWRSRNFVTYWLCDAVAPGNLRLGSSLVTVGFSWKVTIAIIALGHFLISLAITANSIIGARYHIPYTIQSRASFGFYFSFVMVFIRMLVGFFWYGLNTYTGAECVNAVIIAIWPSFQNLPNHLPESANITTQMMTAYIIYFLIVLPFHYIHPRHLRWFFDVKTILCVPAIFGMLGWACHVSGGGLHTTLMKKDTTLHGSKYAWAFLSGLNSMLGNYGTMAVNINDFARYARNPRMIFIQILIIPLSFMLISFIGIIIAGAASDLYGEEIWDVLTIMSHWTGSSQSRAGAAFVGLSFVLGQLGSNVSANCISAANDLNAMFPEYINLRRGSYLIAFIGAWALTPWNILSSAATLLNFMDGYVIWLAPITGVLLADYYVVHRRSYDIDEMYLPDGKYRYNKYGTNWRAVVAWLMGCVPLIPGFANSINSSMGVSEGALNLYNLGYIFGFCVSFVSYSGISILFPPRSTFTPKTEPDDTTPEYVA</sequence>
<dbReference type="PANTHER" id="PTHR30618:SF0">
    <property type="entry name" value="PURINE-URACIL PERMEASE NCS1"/>
    <property type="match status" value="1"/>
</dbReference>
<feature type="transmembrane region" description="Helical" evidence="6">
    <location>
        <begin position="406"/>
        <end position="429"/>
    </location>
</feature>
<evidence type="ECO:0000256" key="1">
    <source>
        <dbReference type="ARBA" id="ARBA00004141"/>
    </source>
</evidence>
<organism evidence="7 8">
    <name type="scientific">Coleophoma crateriformis</name>
    <dbReference type="NCBI Taxonomy" id="565419"/>
    <lineage>
        <taxon>Eukaryota</taxon>
        <taxon>Fungi</taxon>
        <taxon>Dikarya</taxon>
        <taxon>Ascomycota</taxon>
        <taxon>Pezizomycotina</taxon>
        <taxon>Leotiomycetes</taxon>
        <taxon>Helotiales</taxon>
        <taxon>Dermateaceae</taxon>
        <taxon>Coleophoma</taxon>
    </lineage>
</organism>
<feature type="transmembrane region" description="Helical" evidence="6">
    <location>
        <begin position="149"/>
        <end position="171"/>
    </location>
</feature>
<feature type="transmembrane region" description="Helical" evidence="6">
    <location>
        <begin position="310"/>
        <end position="336"/>
    </location>
</feature>
<evidence type="ECO:0000256" key="2">
    <source>
        <dbReference type="ARBA" id="ARBA00008974"/>
    </source>
</evidence>
<keyword evidence="8" id="KW-1185">Reference proteome</keyword>
<evidence type="ECO:0000256" key="6">
    <source>
        <dbReference type="SAM" id="Phobius"/>
    </source>
</evidence>